<keyword evidence="5 10" id="KW-0999">Mitochondrion inner membrane</keyword>
<feature type="compositionally biased region" description="Polar residues" evidence="11">
    <location>
        <begin position="60"/>
        <end position="80"/>
    </location>
</feature>
<dbReference type="OMA" id="SCPVDHK"/>
<evidence type="ECO:0000256" key="2">
    <source>
        <dbReference type="ARBA" id="ARBA00007255"/>
    </source>
</evidence>
<dbReference type="AlphaFoldDB" id="U4L2N4"/>
<dbReference type="GO" id="GO:0005743">
    <property type="term" value="C:mitochondrial inner membrane"/>
    <property type="evidence" value="ECO:0007669"/>
    <property type="project" value="UniProtKB-SubCell"/>
</dbReference>
<feature type="compositionally biased region" description="Low complexity" evidence="11">
    <location>
        <begin position="82"/>
        <end position="97"/>
    </location>
</feature>
<dbReference type="PANTHER" id="PTHR12743:SF0">
    <property type="entry name" value="HOLOCYTOCHROME C-TYPE SYNTHASE"/>
    <property type="match status" value="1"/>
</dbReference>
<dbReference type="GO" id="GO:0004408">
    <property type="term" value="F:holocytochrome-c synthase activity"/>
    <property type="evidence" value="ECO:0007669"/>
    <property type="project" value="UniProtKB-EC"/>
</dbReference>
<evidence type="ECO:0000256" key="9">
    <source>
        <dbReference type="ARBA" id="ARBA00023239"/>
    </source>
</evidence>
<evidence type="ECO:0000256" key="5">
    <source>
        <dbReference type="ARBA" id="ARBA00022792"/>
    </source>
</evidence>
<dbReference type="Pfam" id="PF01265">
    <property type="entry name" value="Cyto_heme_lyase"/>
    <property type="match status" value="1"/>
</dbReference>
<evidence type="ECO:0000256" key="11">
    <source>
        <dbReference type="SAM" id="MobiDB-lite"/>
    </source>
</evidence>
<evidence type="ECO:0000256" key="7">
    <source>
        <dbReference type="ARBA" id="ARBA00023128"/>
    </source>
</evidence>
<comment type="subcellular location">
    <subcellularLocation>
        <location evidence="1 10">Mitochondrion inner membrane</location>
    </subcellularLocation>
</comment>
<dbReference type="PROSITE" id="PS00822">
    <property type="entry name" value="CYTO_HEME_LYASE_2"/>
    <property type="match status" value="1"/>
</dbReference>
<sequence>MTDSTKPESSCPVDPAARSRWTSLFSLGGGTAPHPIPAKTENSTAQESCPVDETARAKWLSQQALASNDTPKTATTGKSCDSSEIAAASATSPAMPSNHPGLGKVREVSTIPRANMDGSNSEHTAASISTTTGNWIYPSEEMFFNAMKRKAFDPKAADMRTIVPIHNAVNERAWAEIKKWEEGYGSEKCGGPKLASFSGDSQKMTPKARFFTLMGYHPPFDRHDWTVDRCGQKIEYVIDFYSGKSDPKQPERVSFYLDVRPKISVEGVKMRMGKFFSELF</sequence>
<reference evidence="12 13" key="1">
    <citation type="journal article" date="2013" name="PLoS Genet.">
        <title>The genome and development-dependent transcriptomes of Pyronema confluens: a window into fungal evolution.</title>
        <authorList>
            <person name="Traeger S."/>
            <person name="Altegoer F."/>
            <person name="Freitag M."/>
            <person name="Gabaldon T."/>
            <person name="Kempken F."/>
            <person name="Kumar A."/>
            <person name="Marcet-Houben M."/>
            <person name="Poggeler S."/>
            <person name="Stajich J.E."/>
            <person name="Nowrousian M."/>
        </authorList>
    </citation>
    <scope>NUCLEOTIDE SEQUENCE [LARGE SCALE GENOMIC DNA]</scope>
    <source>
        <strain evidence="13">CBS 100304</strain>
        <tissue evidence="12">Vegetative mycelium</tissue>
    </source>
</reference>
<evidence type="ECO:0000256" key="8">
    <source>
        <dbReference type="ARBA" id="ARBA00023136"/>
    </source>
</evidence>
<comment type="catalytic activity">
    <reaction evidence="10">
        <text>holo-[cytochrome c] = apo-[cytochrome c] + heme b</text>
        <dbReference type="Rhea" id="RHEA:22648"/>
        <dbReference type="Rhea" id="RHEA-COMP:10725"/>
        <dbReference type="Rhea" id="RHEA-COMP:10726"/>
        <dbReference type="ChEBI" id="CHEBI:29950"/>
        <dbReference type="ChEBI" id="CHEBI:60344"/>
        <dbReference type="ChEBI" id="CHEBI:83739"/>
        <dbReference type="EC" id="4.4.1.17"/>
    </reaction>
</comment>
<name>U4L2N4_PYROM</name>
<keyword evidence="13" id="KW-1185">Reference proteome</keyword>
<dbReference type="EMBL" id="HF935477">
    <property type="protein sequence ID" value="CCX09630.1"/>
    <property type="molecule type" value="Genomic_DNA"/>
</dbReference>
<organism evidence="12 13">
    <name type="scientific">Pyronema omphalodes (strain CBS 100304)</name>
    <name type="common">Pyronema confluens</name>
    <dbReference type="NCBI Taxonomy" id="1076935"/>
    <lineage>
        <taxon>Eukaryota</taxon>
        <taxon>Fungi</taxon>
        <taxon>Dikarya</taxon>
        <taxon>Ascomycota</taxon>
        <taxon>Pezizomycotina</taxon>
        <taxon>Pezizomycetes</taxon>
        <taxon>Pezizales</taxon>
        <taxon>Pyronemataceae</taxon>
        <taxon>Pyronema</taxon>
    </lineage>
</organism>
<keyword evidence="3 10" id="KW-0349">Heme</keyword>
<comment type="similarity">
    <text evidence="2 10">Belongs to the cytochrome c-type heme lyase family.</text>
</comment>
<evidence type="ECO:0000313" key="12">
    <source>
        <dbReference type="EMBL" id="CCX09630.1"/>
    </source>
</evidence>
<gene>
    <name evidence="12" type="ORF">PCON_09224</name>
</gene>
<keyword evidence="6 10" id="KW-0408">Iron</keyword>
<comment type="function">
    <text evidence="10">Lyase that catalyzes the covalent linking of the heme group to the cytochrome C apoprotein to produce the mature functional cytochrome.</text>
</comment>
<keyword evidence="9 10" id="KW-0456">Lyase</keyword>
<proteinExistence type="inferred from homology"/>
<protein>
    <recommendedName>
        <fullName evidence="10">Holocytochrome c-type synthase</fullName>
        <ecNumber evidence="10">4.4.1.17</ecNumber>
    </recommendedName>
</protein>
<evidence type="ECO:0000256" key="3">
    <source>
        <dbReference type="ARBA" id="ARBA00022617"/>
    </source>
</evidence>
<dbReference type="GO" id="GO:0046872">
    <property type="term" value="F:metal ion binding"/>
    <property type="evidence" value="ECO:0007669"/>
    <property type="project" value="UniProtKB-KW"/>
</dbReference>
<evidence type="ECO:0000256" key="1">
    <source>
        <dbReference type="ARBA" id="ARBA00004273"/>
    </source>
</evidence>
<keyword evidence="4 10" id="KW-0479">Metal-binding</keyword>
<keyword evidence="8 10" id="KW-0472">Membrane</keyword>
<keyword evidence="7 10" id="KW-0496">Mitochondrion</keyword>
<evidence type="ECO:0000256" key="6">
    <source>
        <dbReference type="ARBA" id="ARBA00023004"/>
    </source>
</evidence>
<dbReference type="Proteomes" id="UP000018144">
    <property type="component" value="Unassembled WGS sequence"/>
</dbReference>
<dbReference type="EC" id="4.4.1.17" evidence="10"/>
<accession>U4L2N4</accession>
<feature type="region of interest" description="Disordered" evidence="11">
    <location>
        <begin position="24"/>
        <end position="104"/>
    </location>
</feature>
<dbReference type="PANTHER" id="PTHR12743">
    <property type="entry name" value="CYTOCHROME C1 HEME LYASE"/>
    <property type="match status" value="1"/>
</dbReference>
<dbReference type="OrthoDB" id="3249161at2759"/>
<dbReference type="STRING" id="1076935.U4L2N4"/>
<evidence type="ECO:0000256" key="10">
    <source>
        <dbReference type="RuleBase" id="RU363130"/>
    </source>
</evidence>
<dbReference type="eggNOG" id="KOG3996">
    <property type="taxonomic scope" value="Eukaryota"/>
</dbReference>
<evidence type="ECO:0000313" key="13">
    <source>
        <dbReference type="Proteomes" id="UP000018144"/>
    </source>
</evidence>
<dbReference type="InterPro" id="IPR000511">
    <property type="entry name" value="Holocyt_c/c1_synthase"/>
</dbReference>
<evidence type="ECO:0000256" key="4">
    <source>
        <dbReference type="ARBA" id="ARBA00022723"/>
    </source>
</evidence>